<accession>A0A0G0IQT5</accession>
<dbReference type="EMBL" id="LBSV01000002">
    <property type="protein sequence ID" value="KKQ26549.1"/>
    <property type="molecule type" value="Genomic_DNA"/>
</dbReference>
<dbReference type="InterPro" id="IPR037284">
    <property type="entry name" value="SUF_FeS_clus_asmbl_SufBD_sf"/>
</dbReference>
<dbReference type="Pfam" id="PF01458">
    <property type="entry name" value="SUFBD_core"/>
    <property type="match status" value="1"/>
</dbReference>
<dbReference type="Proteomes" id="UP000034917">
    <property type="component" value="Unassembled WGS sequence"/>
</dbReference>
<reference evidence="2 3" key="1">
    <citation type="journal article" date="2015" name="Nature">
        <title>rRNA introns, odd ribosomes, and small enigmatic genomes across a large radiation of phyla.</title>
        <authorList>
            <person name="Brown C.T."/>
            <person name="Hug L.A."/>
            <person name="Thomas B.C."/>
            <person name="Sharon I."/>
            <person name="Castelle C.J."/>
            <person name="Singh A."/>
            <person name="Wilkins M.J."/>
            <person name="Williams K.H."/>
            <person name="Banfield J.F."/>
        </authorList>
    </citation>
    <scope>NUCLEOTIDE SEQUENCE [LARGE SCALE GENOMIC DNA]</scope>
</reference>
<sequence>MSNKFQIIKLETKEKRLIYDKPGNYSVYFENLSGDLIFDIITPGVQLNIYGLYIGKKNCEFKINTFQNHKAPLSMSNLLIKGVFYDESKLYYRGLIRIEKNAQKSHAYQKNQNLMMSKDCFIDSKPYLEILANDVFCTHGSTTGRLDQEQMFYTKTRGLNEKQAEELLVEGFINEVRNLVILGSKTTPESANNDSGRVHFVHLPE</sequence>
<dbReference type="AlphaFoldDB" id="A0A0G0IQT5"/>
<dbReference type="SUPFAM" id="SSF101960">
    <property type="entry name" value="Stabilizer of iron transporter SufD"/>
    <property type="match status" value="1"/>
</dbReference>
<organism evidence="2 3">
    <name type="scientific">Candidatus Roizmanbacteria bacterium GW2011_GWC2_37_13</name>
    <dbReference type="NCBI Taxonomy" id="1618486"/>
    <lineage>
        <taxon>Bacteria</taxon>
        <taxon>Candidatus Roizmaniibacteriota</taxon>
    </lineage>
</organism>
<dbReference type="InterPro" id="IPR055346">
    <property type="entry name" value="Fe-S_cluster_assembly_SufBD"/>
</dbReference>
<evidence type="ECO:0000313" key="3">
    <source>
        <dbReference type="Proteomes" id="UP000034917"/>
    </source>
</evidence>
<dbReference type="InterPro" id="IPR000825">
    <property type="entry name" value="SUF_FeS_clus_asmbl_SufBD_core"/>
</dbReference>
<proteinExistence type="predicted"/>
<dbReference type="PANTHER" id="PTHR43575:SF1">
    <property type="entry name" value="PROTEIN ABCI7, CHLOROPLASTIC"/>
    <property type="match status" value="1"/>
</dbReference>
<gene>
    <name evidence="2" type="ORF">US40_C0002G0083</name>
</gene>
<dbReference type="GO" id="GO:0016226">
    <property type="term" value="P:iron-sulfur cluster assembly"/>
    <property type="evidence" value="ECO:0007669"/>
    <property type="project" value="InterPro"/>
</dbReference>
<name>A0A0G0IQT5_9BACT</name>
<feature type="domain" description="SUF system FeS cluster assembly SufBD core" evidence="1">
    <location>
        <begin position="42"/>
        <end position="172"/>
    </location>
</feature>
<dbReference type="PANTHER" id="PTHR43575">
    <property type="entry name" value="PROTEIN ABCI7, CHLOROPLASTIC"/>
    <property type="match status" value="1"/>
</dbReference>
<protein>
    <recommendedName>
        <fullName evidence="1">SUF system FeS cluster assembly SufBD core domain-containing protein</fullName>
    </recommendedName>
</protein>
<comment type="caution">
    <text evidence="2">The sequence shown here is derived from an EMBL/GenBank/DDBJ whole genome shotgun (WGS) entry which is preliminary data.</text>
</comment>
<evidence type="ECO:0000313" key="2">
    <source>
        <dbReference type="EMBL" id="KKQ26549.1"/>
    </source>
</evidence>
<evidence type="ECO:0000259" key="1">
    <source>
        <dbReference type="Pfam" id="PF01458"/>
    </source>
</evidence>